<comment type="similarity">
    <text evidence="5">Belongs to the zinc-containing alcohol dehydrogenase family.</text>
</comment>
<sequence length="390" mass="42808">MRALVWHGTQDIRCETVPDPQIEDERDAIIKVTVCAICGSDLHLYDHFMPGMQSGDVMGHEFMGEVVETGRGVNGVLKKGERVVIPFTIICGECDQCKRGFFSVCERSNRNKHIAAKAFGHTTAGLFGYTHITGGYPGGQAEYVRVPFADKTHIKVPDALTDEQVLFLGDIFPTGWQAAVQADIQPTDTVAIWGAGPVGQMAVRSALLLGARQVVCIDSVPERLDMARAGGAITIDNSRESVVERLNELTGGKGPEKCIDAVGMEAHAPRALEHAYDRVKQAVMLESDRPTVLREMIYVCRPAGILSIPGVYGGLIDKVPMGAVMNKGLTIRTGQTHVNRWTDDLVRRIDEGQIDPSFVITHRASLEQGPEMYRTFRDKKDNCIKVVLRP</sequence>
<dbReference type="InterPro" id="IPR011032">
    <property type="entry name" value="GroES-like_sf"/>
</dbReference>
<feature type="domain" description="Alcohol dehydrogenase-like C-terminal" evidence="6">
    <location>
        <begin position="197"/>
        <end position="275"/>
    </location>
</feature>
<evidence type="ECO:0000313" key="8">
    <source>
        <dbReference type="EMBL" id="AWN37557.1"/>
    </source>
</evidence>
<gene>
    <name evidence="8" type="ORF">DK427_19020</name>
</gene>
<name>A0A2U8VV01_9HYPH</name>
<accession>A0A2U8VV01</accession>
<dbReference type="GO" id="GO:0008270">
    <property type="term" value="F:zinc ion binding"/>
    <property type="evidence" value="ECO:0007669"/>
    <property type="project" value="InterPro"/>
</dbReference>
<keyword evidence="9" id="KW-1185">Reference proteome</keyword>
<dbReference type="InterPro" id="IPR036291">
    <property type="entry name" value="NAD(P)-bd_dom_sf"/>
</dbReference>
<evidence type="ECO:0000256" key="5">
    <source>
        <dbReference type="RuleBase" id="RU361277"/>
    </source>
</evidence>
<evidence type="ECO:0000256" key="4">
    <source>
        <dbReference type="ARBA" id="ARBA00023002"/>
    </source>
</evidence>
<dbReference type="PANTHER" id="PTHR42813:SF2">
    <property type="entry name" value="DEHYDROGENASE, ZINC-CONTAINING, PUTATIVE (AFU_ORTHOLOGUE AFUA_2G02810)-RELATED"/>
    <property type="match status" value="1"/>
</dbReference>
<evidence type="ECO:0000256" key="1">
    <source>
        <dbReference type="ARBA" id="ARBA00001947"/>
    </source>
</evidence>
<evidence type="ECO:0000256" key="3">
    <source>
        <dbReference type="ARBA" id="ARBA00022833"/>
    </source>
</evidence>
<dbReference type="OrthoDB" id="9773078at2"/>
<dbReference type="GO" id="GO:0016491">
    <property type="term" value="F:oxidoreductase activity"/>
    <property type="evidence" value="ECO:0007669"/>
    <property type="project" value="UniProtKB-KW"/>
</dbReference>
<proteinExistence type="inferred from homology"/>
<dbReference type="Pfam" id="PF00107">
    <property type="entry name" value="ADH_zinc_N"/>
    <property type="match status" value="1"/>
</dbReference>
<dbReference type="InterPro" id="IPR013154">
    <property type="entry name" value="ADH-like_N"/>
</dbReference>
<dbReference type="Proteomes" id="UP000246058">
    <property type="component" value="Chromosome"/>
</dbReference>
<dbReference type="Gene3D" id="3.90.180.10">
    <property type="entry name" value="Medium-chain alcohol dehydrogenases, catalytic domain"/>
    <property type="match status" value="1"/>
</dbReference>
<dbReference type="Pfam" id="PF08240">
    <property type="entry name" value="ADH_N"/>
    <property type="match status" value="1"/>
</dbReference>
<reference evidence="8 9" key="1">
    <citation type="submission" date="2018-05" db="EMBL/GenBank/DDBJ databases">
        <title>Complete Genome Sequence of Methylobacterium sp. 17Sr1-43.</title>
        <authorList>
            <person name="Srinivasan S."/>
        </authorList>
    </citation>
    <scope>NUCLEOTIDE SEQUENCE [LARGE SCALE GENOMIC DNA]</scope>
    <source>
        <strain evidence="8 9">17Sr1-43</strain>
    </source>
</reference>
<dbReference type="KEGG" id="meti:DK427_19020"/>
<feature type="domain" description="Alcohol dehydrogenase-like N-terminal" evidence="7">
    <location>
        <begin position="25"/>
        <end position="157"/>
    </location>
</feature>
<organism evidence="8 9">
    <name type="scientific">Methylobacterium radiodurans</name>
    <dbReference type="NCBI Taxonomy" id="2202828"/>
    <lineage>
        <taxon>Bacteria</taxon>
        <taxon>Pseudomonadati</taxon>
        <taxon>Pseudomonadota</taxon>
        <taxon>Alphaproteobacteria</taxon>
        <taxon>Hyphomicrobiales</taxon>
        <taxon>Methylobacteriaceae</taxon>
        <taxon>Methylobacterium</taxon>
    </lineage>
</organism>
<dbReference type="PROSITE" id="PS00059">
    <property type="entry name" value="ADH_ZINC"/>
    <property type="match status" value="1"/>
</dbReference>
<protein>
    <submittedName>
        <fullName evidence="8">Glutathione-dependent formaldehyde dehydrogenase</fullName>
    </submittedName>
</protein>
<dbReference type="Gene3D" id="3.40.50.720">
    <property type="entry name" value="NAD(P)-binding Rossmann-like Domain"/>
    <property type="match status" value="1"/>
</dbReference>
<evidence type="ECO:0000313" key="9">
    <source>
        <dbReference type="Proteomes" id="UP000246058"/>
    </source>
</evidence>
<dbReference type="InterPro" id="IPR013149">
    <property type="entry name" value="ADH-like_C"/>
</dbReference>
<keyword evidence="3 5" id="KW-0862">Zinc</keyword>
<dbReference type="PANTHER" id="PTHR42813">
    <property type="entry name" value="ZINC-TYPE ALCOHOL DEHYDROGENASE-LIKE"/>
    <property type="match status" value="1"/>
</dbReference>
<dbReference type="EMBL" id="CP029551">
    <property type="protein sequence ID" value="AWN37557.1"/>
    <property type="molecule type" value="Genomic_DNA"/>
</dbReference>
<dbReference type="SUPFAM" id="SSF51735">
    <property type="entry name" value="NAD(P)-binding Rossmann-fold domains"/>
    <property type="match status" value="1"/>
</dbReference>
<comment type="cofactor">
    <cofactor evidence="1 5">
        <name>Zn(2+)</name>
        <dbReference type="ChEBI" id="CHEBI:29105"/>
    </cofactor>
</comment>
<dbReference type="RefSeq" id="WP_109952625.1">
    <property type="nucleotide sequence ID" value="NZ_CP029551.1"/>
</dbReference>
<keyword evidence="4" id="KW-0560">Oxidoreductase</keyword>
<dbReference type="SUPFAM" id="SSF50129">
    <property type="entry name" value="GroES-like"/>
    <property type="match status" value="1"/>
</dbReference>
<evidence type="ECO:0000259" key="7">
    <source>
        <dbReference type="Pfam" id="PF08240"/>
    </source>
</evidence>
<evidence type="ECO:0000259" key="6">
    <source>
        <dbReference type="Pfam" id="PF00107"/>
    </source>
</evidence>
<dbReference type="InterPro" id="IPR002328">
    <property type="entry name" value="ADH_Zn_CS"/>
</dbReference>
<dbReference type="AlphaFoldDB" id="A0A2U8VV01"/>
<dbReference type="CDD" id="cd08283">
    <property type="entry name" value="FDH_like_1"/>
    <property type="match status" value="1"/>
</dbReference>
<keyword evidence="2 5" id="KW-0479">Metal-binding</keyword>
<evidence type="ECO:0000256" key="2">
    <source>
        <dbReference type="ARBA" id="ARBA00022723"/>
    </source>
</evidence>